<comment type="caution">
    <text evidence="1">The sequence shown here is derived from an EMBL/GenBank/DDBJ whole genome shotgun (WGS) entry which is preliminary data.</text>
</comment>
<evidence type="ECO:0000313" key="2">
    <source>
        <dbReference type="Proteomes" id="UP001359559"/>
    </source>
</evidence>
<gene>
    <name evidence="1" type="ORF">RJT34_28516</name>
</gene>
<dbReference type="Proteomes" id="UP001359559">
    <property type="component" value="Unassembled WGS sequence"/>
</dbReference>
<keyword evidence="2" id="KW-1185">Reference proteome</keyword>
<proteinExistence type="predicted"/>
<reference evidence="1 2" key="1">
    <citation type="submission" date="2024-01" db="EMBL/GenBank/DDBJ databases">
        <title>The genomes of 5 underutilized Papilionoideae crops provide insights into root nodulation and disease resistance.</title>
        <authorList>
            <person name="Yuan L."/>
        </authorList>
    </citation>
    <scope>NUCLEOTIDE SEQUENCE [LARGE SCALE GENOMIC DNA]</scope>
    <source>
        <strain evidence="1">LY-2023</strain>
        <tissue evidence="1">Leaf</tissue>
    </source>
</reference>
<dbReference type="AlphaFoldDB" id="A0AAN9F8V4"/>
<organism evidence="1 2">
    <name type="scientific">Clitoria ternatea</name>
    <name type="common">Butterfly pea</name>
    <dbReference type="NCBI Taxonomy" id="43366"/>
    <lineage>
        <taxon>Eukaryota</taxon>
        <taxon>Viridiplantae</taxon>
        <taxon>Streptophyta</taxon>
        <taxon>Embryophyta</taxon>
        <taxon>Tracheophyta</taxon>
        <taxon>Spermatophyta</taxon>
        <taxon>Magnoliopsida</taxon>
        <taxon>eudicotyledons</taxon>
        <taxon>Gunneridae</taxon>
        <taxon>Pentapetalae</taxon>
        <taxon>rosids</taxon>
        <taxon>fabids</taxon>
        <taxon>Fabales</taxon>
        <taxon>Fabaceae</taxon>
        <taxon>Papilionoideae</taxon>
        <taxon>50 kb inversion clade</taxon>
        <taxon>NPAAA clade</taxon>
        <taxon>indigoferoid/millettioid clade</taxon>
        <taxon>Phaseoleae</taxon>
        <taxon>Clitoria</taxon>
    </lineage>
</organism>
<name>A0AAN9F8V4_CLITE</name>
<dbReference type="EMBL" id="JAYKXN010000007">
    <property type="protein sequence ID" value="KAK7272112.1"/>
    <property type="molecule type" value="Genomic_DNA"/>
</dbReference>
<accession>A0AAN9F8V4</accession>
<sequence length="113" mass="12359">MTFIKRGFKDPKAEGFVVRGEDKEAGVKDALVVVVILLHQGKGEGEAVGIRMRVCEVVDMEGLTSGGRGKEVIGFGRGRRPRCQNCSRGFHVVVVRSSSSLVEEDGSFLHIWD</sequence>
<evidence type="ECO:0000313" key="1">
    <source>
        <dbReference type="EMBL" id="KAK7272112.1"/>
    </source>
</evidence>
<protein>
    <submittedName>
        <fullName evidence="1">Uncharacterized protein</fullName>
    </submittedName>
</protein>